<dbReference type="Pfam" id="PF13188">
    <property type="entry name" value="PAS_8"/>
    <property type="match status" value="1"/>
</dbReference>
<dbReference type="AlphaFoldDB" id="A0AAW9SC93"/>
<reference evidence="3 4" key="1">
    <citation type="submission" date="2024-04" db="EMBL/GenBank/DDBJ databases">
        <title>Novel genus in family Flammeovirgaceae.</title>
        <authorList>
            <person name="Nguyen T.H."/>
            <person name="Vuong T.Q."/>
            <person name="Le H."/>
            <person name="Kim S.-G."/>
        </authorList>
    </citation>
    <scope>NUCLEOTIDE SEQUENCE [LARGE SCALE GENOMIC DNA]</scope>
    <source>
        <strain evidence="3 4">JCM 23209</strain>
    </source>
</reference>
<evidence type="ECO:0000259" key="2">
    <source>
        <dbReference type="PROSITE" id="PS50113"/>
    </source>
</evidence>
<proteinExistence type="predicted"/>
<evidence type="ECO:0000313" key="4">
    <source>
        <dbReference type="Proteomes" id="UP001403385"/>
    </source>
</evidence>
<feature type="domain" description="PAS" evidence="1">
    <location>
        <begin position="165"/>
        <end position="215"/>
    </location>
</feature>
<dbReference type="PROSITE" id="PS50113">
    <property type="entry name" value="PAC"/>
    <property type="match status" value="1"/>
</dbReference>
<accession>A0AAW9SC93</accession>
<dbReference type="InterPro" id="IPR016032">
    <property type="entry name" value="Sig_transdc_resp-reg_C-effctor"/>
</dbReference>
<dbReference type="InterPro" id="IPR013655">
    <property type="entry name" value="PAS_fold_3"/>
</dbReference>
<dbReference type="SUPFAM" id="SSF46894">
    <property type="entry name" value="C-terminal effector domain of the bipartite response regulators"/>
    <property type="match status" value="1"/>
</dbReference>
<name>A0AAW9SC93_9BACT</name>
<dbReference type="InterPro" id="IPR035965">
    <property type="entry name" value="PAS-like_dom_sf"/>
</dbReference>
<dbReference type="SUPFAM" id="SSF55785">
    <property type="entry name" value="PYP-like sensor domain (PAS domain)"/>
    <property type="match status" value="1"/>
</dbReference>
<dbReference type="Proteomes" id="UP001403385">
    <property type="component" value="Unassembled WGS sequence"/>
</dbReference>
<dbReference type="NCBIfam" id="TIGR00229">
    <property type="entry name" value="sensory_box"/>
    <property type="match status" value="1"/>
</dbReference>
<dbReference type="PROSITE" id="PS50112">
    <property type="entry name" value="PAS"/>
    <property type="match status" value="1"/>
</dbReference>
<evidence type="ECO:0000313" key="3">
    <source>
        <dbReference type="EMBL" id="MEN7551528.1"/>
    </source>
</evidence>
<gene>
    <name evidence="3" type="ORF">AAG747_26660</name>
</gene>
<dbReference type="InterPro" id="IPR000014">
    <property type="entry name" value="PAS"/>
</dbReference>
<dbReference type="PROSITE" id="PS00622">
    <property type="entry name" value="HTH_LUXR_1"/>
    <property type="match status" value="1"/>
</dbReference>
<comment type="caution">
    <text evidence="3">The sequence shown here is derived from an EMBL/GenBank/DDBJ whole genome shotgun (WGS) entry which is preliminary data.</text>
</comment>
<sequence>MKEIVFGESALAYVFEKVNEVMLLLSENQKIIHLNQAALQYFDLDKSQLGQLFLSELFPQNTVESWENWQAKDVRSPLTFAFEKHMPLTFEASRLPHSSFYILIGKKEEAAFIPEEETEKLLKLLEQDLNLDGQHLDRLLAGQKINKLKLISENTLDVVCLHHPADARYLYASPSTEKIMGYTSRDLMGKVPYDFIHPDHLVKLSKNLTDSKEGLPTFPEKLELLFRVKNNTYQWFEGYSKPIYNKKEEVILILSCTRNIQDRKIAEMEKKERELIQQHLLSSSILLEKKKTIMEKLESKVLELEPQIRKEIRSVLTYIREVLKFDDDWEDFMIHFKNIHPDFYENILTQYPHLSKNDLQHLAFLKLGLTSAEIAKITVIKKASLRVVRNRLKKKLALNESQDLLKFIQEF</sequence>
<dbReference type="InterPro" id="IPR000792">
    <property type="entry name" value="Tscrpt_reg_LuxR_C"/>
</dbReference>
<dbReference type="GO" id="GO:0003677">
    <property type="term" value="F:DNA binding"/>
    <property type="evidence" value="ECO:0007669"/>
    <property type="project" value="InterPro"/>
</dbReference>
<dbReference type="EMBL" id="JBDKWZ010000023">
    <property type="protein sequence ID" value="MEN7551528.1"/>
    <property type="molecule type" value="Genomic_DNA"/>
</dbReference>
<dbReference type="GO" id="GO:0006355">
    <property type="term" value="P:regulation of DNA-templated transcription"/>
    <property type="evidence" value="ECO:0007669"/>
    <property type="project" value="InterPro"/>
</dbReference>
<dbReference type="RefSeq" id="WP_346824309.1">
    <property type="nucleotide sequence ID" value="NZ_JBDKWZ010000023.1"/>
</dbReference>
<dbReference type="CDD" id="cd00130">
    <property type="entry name" value="PAS"/>
    <property type="match status" value="1"/>
</dbReference>
<feature type="domain" description="PAC" evidence="2">
    <location>
        <begin position="220"/>
        <end position="272"/>
    </location>
</feature>
<protein>
    <submittedName>
        <fullName evidence="3">PAS domain-containing protein</fullName>
    </submittedName>
</protein>
<keyword evidence="4" id="KW-1185">Reference proteome</keyword>
<dbReference type="Gene3D" id="3.30.450.20">
    <property type="entry name" value="PAS domain"/>
    <property type="match status" value="2"/>
</dbReference>
<dbReference type="Pfam" id="PF08447">
    <property type="entry name" value="PAS_3"/>
    <property type="match status" value="1"/>
</dbReference>
<dbReference type="InterPro" id="IPR000700">
    <property type="entry name" value="PAS-assoc_C"/>
</dbReference>
<evidence type="ECO:0000259" key="1">
    <source>
        <dbReference type="PROSITE" id="PS50112"/>
    </source>
</evidence>
<organism evidence="3 4">
    <name type="scientific">Rapidithrix thailandica</name>
    <dbReference type="NCBI Taxonomy" id="413964"/>
    <lineage>
        <taxon>Bacteria</taxon>
        <taxon>Pseudomonadati</taxon>
        <taxon>Bacteroidota</taxon>
        <taxon>Cytophagia</taxon>
        <taxon>Cytophagales</taxon>
        <taxon>Flammeovirgaceae</taxon>
        <taxon>Rapidithrix</taxon>
    </lineage>
</organism>
<dbReference type="SMART" id="SM00091">
    <property type="entry name" value="PAS"/>
    <property type="match status" value="2"/>
</dbReference>